<evidence type="ECO:0000256" key="3">
    <source>
        <dbReference type="ARBA" id="ARBA00022643"/>
    </source>
</evidence>
<dbReference type="AlphaFoldDB" id="A0A1I4IUH0"/>
<reference evidence="10 11" key="1">
    <citation type="submission" date="2016-10" db="EMBL/GenBank/DDBJ databases">
        <authorList>
            <person name="de Groot N.N."/>
        </authorList>
    </citation>
    <scope>NUCLEOTIDE SEQUENCE [LARGE SCALE GENOMIC DNA]</scope>
    <source>
        <strain evidence="10 11">CGMCC 1.6134</strain>
    </source>
</reference>
<dbReference type="Gene3D" id="3.40.109.10">
    <property type="entry name" value="NADH Oxidase"/>
    <property type="match status" value="1"/>
</dbReference>
<evidence type="ECO:0000256" key="1">
    <source>
        <dbReference type="ARBA" id="ARBA00007118"/>
    </source>
</evidence>
<comment type="similarity">
    <text evidence="1 7">Belongs to the nitroreductase family.</text>
</comment>
<comment type="cofactor">
    <cofactor evidence="8">
        <name>FMN</name>
        <dbReference type="ChEBI" id="CHEBI:58210"/>
    </cofactor>
    <text evidence="8">Binds 1 FMN per subunit.</text>
</comment>
<dbReference type="Pfam" id="PF00881">
    <property type="entry name" value="Nitroreductase"/>
    <property type="match status" value="1"/>
</dbReference>
<keyword evidence="3 7" id="KW-0288">FMN</keyword>
<protein>
    <recommendedName>
        <fullName evidence="7">Putative NAD(P)H nitroreductase</fullName>
        <ecNumber evidence="7">1.-.-.-</ecNumber>
    </recommendedName>
</protein>
<evidence type="ECO:0000259" key="9">
    <source>
        <dbReference type="Pfam" id="PF00881"/>
    </source>
</evidence>
<evidence type="ECO:0000256" key="2">
    <source>
        <dbReference type="ARBA" id="ARBA00022630"/>
    </source>
</evidence>
<evidence type="ECO:0000256" key="6">
    <source>
        <dbReference type="ARBA" id="ARBA00023027"/>
    </source>
</evidence>
<dbReference type="STRING" id="266892.SAMN04488054_102243"/>
<evidence type="ECO:0000313" key="10">
    <source>
        <dbReference type="EMBL" id="SFL58019.1"/>
    </source>
</evidence>
<organism evidence="10 11">
    <name type="scientific">Salibacterium qingdaonense</name>
    <dbReference type="NCBI Taxonomy" id="266892"/>
    <lineage>
        <taxon>Bacteria</taxon>
        <taxon>Bacillati</taxon>
        <taxon>Bacillota</taxon>
        <taxon>Bacilli</taxon>
        <taxon>Bacillales</taxon>
        <taxon>Bacillaceae</taxon>
    </lineage>
</organism>
<gene>
    <name evidence="10" type="ORF">SAMN04488054_102243</name>
</gene>
<dbReference type="SUPFAM" id="SSF55469">
    <property type="entry name" value="FMN-dependent nitroreductase-like"/>
    <property type="match status" value="1"/>
</dbReference>
<dbReference type="OrthoDB" id="9804207at2"/>
<keyword evidence="4 7" id="KW-0521">NADP</keyword>
<dbReference type="GO" id="GO:0016491">
    <property type="term" value="F:oxidoreductase activity"/>
    <property type="evidence" value="ECO:0007669"/>
    <property type="project" value="UniProtKB-UniRule"/>
</dbReference>
<dbReference type="PIRSF" id="PIRSF000232">
    <property type="entry name" value="YdjA"/>
    <property type="match status" value="1"/>
</dbReference>
<dbReference type="EMBL" id="FOTY01000002">
    <property type="protein sequence ID" value="SFL58019.1"/>
    <property type="molecule type" value="Genomic_DNA"/>
</dbReference>
<dbReference type="PANTHER" id="PTHR43821:SF1">
    <property type="entry name" value="NAD(P)H NITROREDUCTASE YDJA-RELATED"/>
    <property type="match status" value="1"/>
</dbReference>
<dbReference type="RefSeq" id="WP_090925503.1">
    <property type="nucleotide sequence ID" value="NZ_FOTY01000002.1"/>
</dbReference>
<evidence type="ECO:0000256" key="7">
    <source>
        <dbReference type="PIRNR" id="PIRNR000232"/>
    </source>
</evidence>
<feature type="domain" description="Nitroreductase" evidence="9">
    <location>
        <begin position="8"/>
        <end position="168"/>
    </location>
</feature>
<feature type="binding site" description="in other chain" evidence="8">
    <location>
        <begin position="10"/>
        <end position="12"/>
    </location>
    <ligand>
        <name>FMN</name>
        <dbReference type="ChEBI" id="CHEBI:58210"/>
        <note>ligand shared between dimeric partners</note>
    </ligand>
</feature>
<feature type="binding site" evidence="8">
    <location>
        <position position="39"/>
    </location>
    <ligand>
        <name>FMN</name>
        <dbReference type="ChEBI" id="CHEBI:58210"/>
        <note>ligand shared between dimeric partners</note>
    </ligand>
</feature>
<name>A0A1I4IUH0_9BACI</name>
<dbReference type="InterPro" id="IPR026021">
    <property type="entry name" value="YdjA-like"/>
</dbReference>
<dbReference type="InterPro" id="IPR052530">
    <property type="entry name" value="NAD(P)H_nitroreductase"/>
</dbReference>
<evidence type="ECO:0000256" key="4">
    <source>
        <dbReference type="ARBA" id="ARBA00022857"/>
    </source>
</evidence>
<sequence length="194" mass="22161">MDLQDGLLTRRTIYKFKKDSVDPALIRRALECAVHAPNHKMTQPWHFYVLQDEAKERLAQRKKEMKWEGFLDKESDHAKKAGEAAYQYINELPLVIVVTAHRYSVNPVREKEDYAAVSCAVENFMLALWSEGVGSKWSIGALVQDQKLHNIIGAGEEESVAAVLYAGYPQEIPKRQQRDLDESITWVTEAESKT</sequence>
<keyword evidence="11" id="KW-1185">Reference proteome</keyword>
<evidence type="ECO:0000256" key="8">
    <source>
        <dbReference type="PIRSR" id="PIRSR000232-1"/>
    </source>
</evidence>
<evidence type="ECO:0000256" key="5">
    <source>
        <dbReference type="ARBA" id="ARBA00023002"/>
    </source>
</evidence>
<dbReference type="PANTHER" id="PTHR43821">
    <property type="entry name" value="NAD(P)H NITROREDUCTASE YDJA-RELATED"/>
    <property type="match status" value="1"/>
</dbReference>
<keyword evidence="6 7" id="KW-0520">NAD</keyword>
<accession>A0A1I4IUH0</accession>
<dbReference type="InterPro" id="IPR029479">
    <property type="entry name" value="Nitroreductase"/>
</dbReference>
<dbReference type="Proteomes" id="UP000199668">
    <property type="component" value="Unassembled WGS sequence"/>
</dbReference>
<dbReference type="EC" id="1.-.-.-" evidence="7"/>
<keyword evidence="5 7" id="KW-0560">Oxidoreductase</keyword>
<evidence type="ECO:0000313" key="11">
    <source>
        <dbReference type="Proteomes" id="UP000199668"/>
    </source>
</evidence>
<dbReference type="InterPro" id="IPR000415">
    <property type="entry name" value="Nitroreductase-like"/>
</dbReference>
<keyword evidence="2 7" id="KW-0285">Flavoprotein</keyword>
<dbReference type="CDD" id="cd02135">
    <property type="entry name" value="YdjA-like"/>
    <property type="match status" value="1"/>
</dbReference>
<proteinExistence type="inferred from homology"/>